<dbReference type="SMART" id="SM00843">
    <property type="entry name" value="Ftsk_gamma"/>
    <property type="match status" value="1"/>
</dbReference>
<evidence type="ECO:0000256" key="2">
    <source>
        <dbReference type="ARBA" id="ARBA00004651"/>
    </source>
</evidence>
<dbReference type="InterPro" id="IPR041027">
    <property type="entry name" value="FtsK_alpha"/>
</dbReference>
<dbReference type="AlphaFoldDB" id="A0AA41L4N7"/>
<evidence type="ECO:0000313" key="22">
    <source>
        <dbReference type="Proteomes" id="UP001162889"/>
    </source>
</evidence>
<dbReference type="Pfam" id="PF01580">
    <property type="entry name" value="FtsK_SpoIIIE"/>
    <property type="match status" value="1"/>
</dbReference>
<dbReference type="RefSeq" id="WP_217943847.1">
    <property type="nucleotide sequence ID" value="NZ_JAHTGR010000010.1"/>
</dbReference>
<dbReference type="Pfam" id="PF13491">
    <property type="entry name" value="FtsK_4TM"/>
    <property type="match status" value="1"/>
</dbReference>
<comment type="caution">
    <text evidence="19">The sequence shown here is derived from an EMBL/GenBank/DDBJ whole genome shotgun (WGS) entry which is preliminary data.</text>
</comment>
<dbReference type="PANTHER" id="PTHR22683">
    <property type="entry name" value="SPORULATION PROTEIN RELATED"/>
    <property type="match status" value="1"/>
</dbReference>
<dbReference type="GO" id="GO:0003677">
    <property type="term" value="F:DNA binding"/>
    <property type="evidence" value="ECO:0007669"/>
    <property type="project" value="UniProtKB-KW"/>
</dbReference>
<dbReference type="Proteomes" id="UP001155901">
    <property type="component" value="Unassembled WGS sequence"/>
</dbReference>
<dbReference type="InterPro" id="IPR050206">
    <property type="entry name" value="FtsK/SpoIIIE/SftA"/>
</dbReference>
<dbReference type="InterPro" id="IPR002543">
    <property type="entry name" value="FtsK_dom"/>
</dbReference>
<evidence type="ECO:0000256" key="3">
    <source>
        <dbReference type="ARBA" id="ARBA00006474"/>
    </source>
</evidence>
<keyword evidence="5" id="KW-0132">Cell division</keyword>
<feature type="transmembrane region" description="Helical" evidence="17">
    <location>
        <begin position="82"/>
        <end position="106"/>
    </location>
</feature>
<reference evidence="19" key="1">
    <citation type="submission" date="2021-07" db="EMBL/GenBank/DDBJ databases">
        <title>Characterization of violacein-producing bacteria and related species.</title>
        <authorList>
            <person name="Wilson H.S."/>
            <person name="De Leon M.E."/>
        </authorList>
    </citation>
    <scope>NUCLEOTIDE SEQUENCE</scope>
    <source>
        <strain evidence="19">HSC-15S17</strain>
    </source>
</reference>
<evidence type="ECO:0000256" key="6">
    <source>
        <dbReference type="ARBA" id="ARBA00022692"/>
    </source>
</evidence>
<evidence type="ECO:0000256" key="16">
    <source>
        <dbReference type="PROSITE-ProRule" id="PRU00289"/>
    </source>
</evidence>
<keyword evidence="8" id="KW-0159">Chromosome partition</keyword>
<dbReference type="InterPro" id="IPR003593">
    <property type="entry name" value="AAA+_ATPase"/>
</dbReference>
<evidence type="ECO:0000256" key="12">
    <source>
        <dbReference type="ARBA" id="ARBA00023136"/>
    </source>
</evidence>
<evidence type="ECO:0000256" key="7">
    <source>
        <dbReference type="ARBA" id="ARBA00022741"/>
    </source>
</evidence>
<dbReference type="GO" id="GO:0051301">
    <property type="term" value="P:cell division"/>
    <property type="evidence" value="ECO:0007669"/>
    <property type="project" value="UniProtKB-KW"/>
</dbReference>
<comment type="similarity">
    <text evidence="3">Belongs to the FtsK/SpoIIIE/SftA family.</text>
</comment>
<keyword evidence="9 16" id="KW-0067">ATP-binding</keyword>
<evidence type="ECO:0000256" key="4">
    <source>
        <dbReference type="ARBA" id="ARBA00022475"/>
    </source>
</evidence>
<accession>A0AA41L4N7</accession>
<evidence type="ECO:0000313" key="20">
    <source>
        <dbReference type="EMBL" id="MCP2010060.1"/>
    </source>
</evidence>
<dbReference type="FunFam" id="3.40.50.300:FF:000209">
    <property type="entry name" value="Cell division protein FtsK"/>
    <property type="match status" value="1"/>
</dbReference>
<evidence type="ECO:0000256" key="17">
    <source>
        <dbReference type="SAM" id="Phobius"/>
    </source>
</evidence>
<name>A0AA41L4N7_9BURK</name>
<dbReference type="Pfam" id="PF09397">
    <property type="entry name" value="FtsK_gamma"/>
    <property type="match status" value="1"/>
</dbReference>
<evidence type="ECO:0000256" key="13">
    <source>
        <dbReference type="ARBA" id="ARBA00023306"/>
    </source>
</evidence>
<keyword evidence="6 17" id="KW-0812">Transmembrane</keyword>
<dbReference type="EMBL" id="JALJZU010000007">
    <property type="protein sequence ID" value="MCP2010060.1"/>
    <property type="molecule type" value="Genomic_DNA"/>
</dbReference>
<dbReference type="SMART" id="SM00382">
    <property type="entry name" value="AAA"/>
    <property type="match status" value="1"/>
</dbReference>
<reference evidence="20" key="2">
    <citation type="submission" date="2022-03" db="EMBL/GenBank/DDBJ databases">
        <title>Genome Encyclopedia of Bacteria and Archaea VI: Functional Genomics of Type Strains.</title>
        <authorList>
            <person name="Whitman W."/>
        </authorList>
    </citation>
    <scope>NUCLEOTIDE SEQUENCE</scope>
    <source>
        <strain evidence="20">HSC-15S17</strain>
    </source>
</reference>
<dbReference type="Proteomes" id="UP001162889">
    <property type="component" value="Unassembled WGS sequence"/>
</dbReference>
<keyword evidence="10 17" id="KW-1133">Transmembrane helix</keyword>
<evidence type="ECO:0000256" key="11">
    <source>
        <dbReference type="ARBA" id="ARBA00023125"/>
    </source>
</evidence>
<sequence>MPKASSAGSSAYTRTPTERQPLPNRLVRLLSEARWLALAVLGLYFVLILVSYDKMDPGWSHETLVPKVHNLGGRAGAWLSDLLLYIFGFSAWWWAFCLLRIVWLGYRQLTQKYVLSREPDPEHAQEPLIRGIGFVLLFIGSVGLEYLRMYSLHVQLPRAPGGVLGQLIGHSAHVAFGFTGATLLLLLLFGLGLSLFFHVSWLTLAERIGGGIELMIDWFIQRYQYREDRRQGEVAAVKREEVVVIERAKHVEKHPVAAPPVKIEPQVVTVIKSERVEKERQANLFQDLSGDSRLPALSLLDEAAEVQETVSIETLEFTSRLIEKKLSDFGVEAKVVAAYPGPVVTRYEIEPATGVKGSQIVGLARDLARSLSLTSIRVVETIPGKNYMALELPNPKRQIVRLSEIVGSKVYNDNPSPLTVALGKDIAGKAVVADLAKMPHLLVAGTTGSGKSVGINATILSLLYKSDPADVRMILIDPKMLEMSVYEGIPHLLAPVVTDMRQAGHALNWAVNEMERRYKLMSKLGVRNLAGYNAKIAEAKKKEEHIPNPFSLTPDSPEPLDKLPTIVIIIDELADLMMVVGKKVEELIARIAQKARAAGLHLILATQRPSVDVITGLIKANIPTRIAFQVSSKIDSRTILDQMGAEALLGMGDMLYMPPGTGLPVRVHGAFVSDEEVHRVVKHLKTTGEPNYIEGILEGGTLEGEAGGGDAVAGEAGGEADPMYDQAVQVVLKNRRASISLVQRHLRIGYNRAARLLEQMENSGVVSAMQSNGNRDILVPAASAE</sequence>
<dbReference type="CDD" id="cd01127">
    <property type="entry name" value="TrwB_TraG_TraD_VirD4"/>
    <property type="match status" value="1"/>
</dbReference>
<evidence type="ECO:0000259" key="18">
    <source>
        <dbReference type="PROSITE" id="PS50901"/>
    </source>
</evidence>
<evidence type="ECO:0000256" key="8">
    <source>
        <dbReference type="ARBA" id="ARBA00022829"/>
    </source>
</evidence>
<evidence type="ECO:0000256" key="14">
    <source>
        <dbReference type="ARBA" id="ARBA00024784"/>
    </source>
</evidence>
<feature type="transmembrane region" description="Helical" evidence="17">
    <location>
        <begin position="35"/>
        <end position="52"/>
    </location>
</feature>
<dbReference type="PANTHER" id="PTHR22683:SF41">
    <property type="entry name" value="DNA TRANSLOCASE FTSK"/>
    <property type="match status" value="1"/>
</dbReference>
<dbReference type="GO" id="GO:0005886">
    <property type="term" value="C:plasma membrane"/>
    <property type="evidence" value="ECO:0007669"/>
    <property type="project" value="UniProtKB-SubCell"/>
</dbReference>
<keyword evidence="4" id="KW-1003">Cell membrane</keyword>
<evidence type="ECO:0000256" key="15">
    <source>
        <dbReference type="ARBA" id="ARBA00025923"/>
    </source>
</evidence>
<keyword evidence="13" id="KW-0131">Cell cycle</keyword>
<evidence type="ECO:0000256" key="9">
    <source>
        <dbReference type="ARBA" id="ARBA00022840"/>
    </source>
</evidence>
<keyword evidence="11" id="KW-0238">DNA-binding</keyword>
<feature type="binding site" evidence="16">
    <location>
        <begin position="445"/>
        <end position="452"/>
    </location>
    <ligand>
        <name>ATP</name>
        <dbReference type="ChEBI" id="CHEBI:30616"/>
    </ligand>
</feature>
<comment type="function">
    <text evidence="14">Essential cell division protein that coordinates cell division and chromosome segregation. The N-terminus is involved in assembly of the cell-division machinery. The C-terminus functions as a DNA motor that moves dsDNA in an ATP-dependent manner towards the dif recombination site, which is located within the replication terminus region. Translocation stops specifically at Xer-dif sites, where FtsK interacts with the Xer recombinase, allowing activation of chromosome unlinking by recombination. FtsK orienting polar sequences (KOPS) guide the direction of DNA translocation. FtsK can remove proteins from DNA as it translocates, but translocation stops specifically at XerCD-dif site, thereby preventing removal of XerC and XerD from dif.</text>
</comment>
<dbReference type="InterPro" id="IPR018541">
    <property type="entry name" value="Ftsk_gamma"/>
</dbReference>
<keyword evidence="12 17" id="KW-0472">Membrane</keyword>
<dbReference type="GO" id="GO:0005524">
    <property type="term" value="F:ATP binding"/>
    <property type="evidence" value="ECO:0007669"/>
    <property type="project" value="UniProtKB-UniRule"/>
</dbReference>
<evidence type="ECO:0000256" key="10">
    <source>
        <dbReference type="ARBA" id="ARBA00022989"/>
    </source>
</evidence>
<dbReference type="InterPro" id="IPR025199">
    <property type="entry name" value="FtsK_4TM"/>
</dbReference>
<evidence type="ECO:0000256" key="5">
    <source>
        <dbReference type="ARBA" id="ARBA00022618"/>
    </source>
</evidence>
<dbReference type="PROSITE" id="PS50901">
    <property type="entry name" value="FTSK"/>
    <property type="match status" value="1"/>
</dbReference>
<comment type="subcellular location">
    <subcellularLocation>
        <location evidence="1">Cell inner membrane</location>
    </subcellularLocation>
    <subcellularLocation>
        <location evidence="2">Cell membrane</location>
        <topology evidence="2">Multi-pass membrane protein</topology>
    </subcellularLocation>
</comment>
<feature type="transmembrane region" description="Helical" evidence="17">
    <location>
        <begin position="167"/>
        <end position="197"/>
    </location>
</feature>
<comment type="subunit">
    <text evidence="15">Homohexamer. Forms a ring that surrounds DNA.</text>
</comment>
<proteinExistence type="inferred from homology"/>
<evidence type="ECO:0000313" key="19">
    <source>
        <dbReference type="EMBL" id="MBV6323154.1"/>
    </source>
</evidence>
<feature type="domain" description="FtsK" evidence="18">
    <location>
        <begin position="428"/>
        <end position="637"/>
    </location>
</feature>
<gene>
    <name evidence="19" type="ORF">KVP70_19665</name>
    <name evidence="20" type="ORF">L1274_003792</name>
</gene>
<keyword evidence="22" id="KW-1185">Reference proteome</keyword>
<protein>
    <submittedName>
        <fullName evidence="19">DNA translocase FtsK 4TM domain-containing protein</fullName>
    </submittedName>
    <submittedName>
        <fullName evidence="20">S-DNA-T family DNA segregation ATPase FtsK/SpoIIIE</fullName>
    </submittedName>
</protein>
<organism evidence="19 21">
    <name type="scientific">Duganella violaceipulchra</name>
    <dbReference type="NCBI Taxonomy" id="2849652"/>
    <lineage>
        <taxon>Bacteria</taxon>
        <taxon>Pseudomonadati</taxon>
        <taxon>Pseudomonadota</taxon>
        <taxon>Betaproteobacteria</taxon>
        <taxon>Burkholderiales</taxon>
        <taxon>Oxalobacteraceae</taxon>
        <taxon>Telluria group</taxon>
        <taxon>Duganella</taxon>
    </lineage>
</organism>
<evidence type="ECO:0000313" key="21">
    <source>
        <dbReference type="Proteomes" id="UP001155901"/>
    </source>
</evidence>
<dbReference type="GO" id="GO:0007059">
    <property type="term" value="P:chromosome segregation"/>
    <property type="evidence" value="ECO:0007669"/>
    <property type="project" value="UniProtKB-KW"/>
</dbReference>
<evidence type="ECO:0000256" key="1">
    <source>
        <dbReference type="ARBA" id="ARBA00004533"/>
    </source>
</evidence>
<dbReference type="EMBL" id="JAHTGR010000010">
    <property type="protein sequence ID" value="MBV6323154.1"/>
    <property type="molecule type" value="Genomic_DNA"/>
</dbReference>
<dbReference type="Pfam" id="PF17854">
    <property type="entry name" value="FtsK_alpha"/>
    <property type="match status" value="1"/>
</dbReference>
<keyword evidence="7 16" id="KW-0547">Nucleotide-binding</keyword>